<dbReference type="PANTHER" id="PTHR48449:SF1">
    <property type="entry name" value="DUF1985 DOMAIN-CONTAINING PROTEIN"/>
    <property type="match status" value="1"/>
</dbReference>
<gene>
    <name evidence="2" type="ORF">BRARA_H00769</name>
</gene>
<dbReference type="InterPro" id="IPR015410">
    <property type="entry name" value="DUF1985"/>
</dbReference>
<protein>
    <recommendedName>
        <fullName evidence="1">DUF1985 domain-containing protein</fullName>
    </recommendedName>
</protein>
<proteinExistence type="predicted"/>
<organism evidence="2 3">
    <name type="scientific">Brassica campestris</name>
    <name type="common">Field mustard</name>
    <dbReference type="NCBI Taxonomy" id="3711"/>
    <lineage>
        <taxon>Eukaryota</taxon>
        <taxon>Viridiplantae</taxon>
        <taxon>Streptophyta</taxon>
        <taxon>Embryophyta</taxon>
        <taxon>Tracheophyta</taxon>
        <taxon>Spermatophyta</taxon>
        <taxon>Magnoliopsida</taxon>
        <taxon>eudicotyledons</taxon>
        <taxon>Gunneridae</taxon>
        <taxon>Pentapetalae</taxon>
        <taxon>rosids</taxon>
        <taxon>malvids</taxon>
        <taxon>Brassicales</taxon>
        <taxon>Brassicaceae</taxon>
        <taxon>Brassiceae</taxon>
        <taxon>Brassica</taxon>
    </lineage>
</organism>
<reference evidence="2 3" key="1">
    <citation type="submission" date="2018-06" db="EMBL/GenBank/DDBJ databases">
        <title>WGS assembly of Brassica rapa FPsc.</title>
        <authorList>
            <person name="Bowman J."/>
            <person name="Kohchi T."/>
            <person name="Yamato K."/>
            <person name="Jenkins J."/>
            <person name="Shu S."/>
            <person name="Ishizaki K."/>
            <person name="Yamaoka S."/>
            <person name="Nishihama R."/>
            <person name="Nakamura Y."/>
            <person name="Berger F."/>
            <person name="Adam C."/>
            <person name="Aki S."/>
            <person name="Althoff F."/>
            <person name="Araki T."/>
            <person name="Arteaga-Vazquez M."/>
            <person name="Balasubrmanian S."/>
            <person name="Bauer D."/>
            <person name="Boehm C."/>
            <person name="Briginshaw L."/>
            <person name="Caballero-Perez J."/>
            <person name="Catarino B."/>
            <person name="Chen F."/>
            <person name="Chiyoda S."/>
            <person name="Chovatia M."/>
            <person name="Davies K."/>
            <person name="Delmans M."/>
            <person name="Demura T."/>
            <person name="Dierschke T."/>
            <person name="Dolan L."/>
            <person name="Dorantes-Acosta A."/>
            <person name="Eklund D."/>
            <person name="Florent S."/>
            <person name="Flores-Sandoval E."/>
            <person name="Fujiyama A."/>
            <person name="Fukuzawa H."/>
            <person name="Galik B."/>
            <person name="Grimanelli D."/>
            <person name="Grimwood J."/>
            <person name="Grossniklaus U."/>
            <person name="Hamada T."/>
            <person name="Haseloff J."/>
            <person name="Hetherington A."/>
            <person name="Higo A."/>
            <person name="Hirakawa Y."/>
            <person name="Hundley H."/>
            <person name="Ikeda Y."/>
            <person name="Inoue K."/>
            <person name="Inoue S."/>
            <person name="Ishida S."/>
            <person name="Jia Q."/>
            <person name="Kakita M."/>
            <person name="Kanazawa T."/>
            <person name="Kawai Y."/>
            <person name="Kawashima T."/>
            <person name="Kennedy M."/>
            <person name="Kinose K."/>
            <person name="Kinoshita T."/>
            <person name="Kohara Y."/>
            <person name="Koide E."/>
            <person name="Komatsu K."/>
            <person name="Kopischke S."/>
            <person name="Kubo M."/>
            <person name="Kyozuka J."/>
            <person name="Lagercrantz U."/>
            <person name="Lin S."/>
            <person name="Lindquist E."/>
            <person name="Lipzen A."/>
            <person name="Lu C."/>
            <person name="Luna E."/>
            <person name="Martienssen R."/>
            <person name="Minamino N."/>
            <person name="Mizutani M."/>
            <person name="Mizutani M."/>
            <person name="Mochizuki N."/>
            <person name="Monte I."/>
            <person name="Mosher R."/>
            <person name="Nagasaki H."/>
            <person name="Nakagami H."/>
            <person name="Naramoto S."/>
            <person name="Nishitani K."/>
            <person name="Ohtani M."/>
            <person name="Okamoto T."/>
            <person name="Okumura M."/>
            <person name="Phillips J."/>
            <person name="Pollak B."/>
            <person name="Reinders A."/>
            <person name="Roevekamp M."/>
            <person name="Sano R."/>
            <person name="Sawa S."/>
            <person name="Schmid M."/>
            <person name="Shirakawa M."/>
            <person name="Solano R."/>
            <person name="Spunde A."/>
            <person name="Suetsugu N."/>
            <person name="Sugano S."/>
            <person name="Sugiyama A."/>
            <person name="Sun R."/>
            <person name="Suzuki Y."/>
            <person name="Takenaka M."/>
            <person name="Takezawa D."/>
            <person name="Tomogane H."/>
            <person name="Tsuzuki M."/>
            <person name="Ueda T."/>
            <person name="Umeda M."/>
            <person name="Ward J."/>
            <person name="Watanabe Y."/>
            <person name="Yazaki K."/>
            <person name="Yokoyama R."/>
            <person name="Yoshitake Y."/>
            <person name="Yotsui I."/>
            <person name="Zachgo S."/>
            <person name="Schmutz J."/>
        </authorList>
    </citation>
    <scope>NUCLEOTIDE SEQUENCE [LARGE SCALE GENOMIC DNA]</scope>
    <source>
        <strain evidence="3">cv. B-3</strain>
    </source>
</reference>
<feature type="domain" description="DUF1985" evidence="1">
    <location>
        <begin position="5"/>
        <end position="138"/>
    </location>
</feature>
<dbReference type="PANTHER" id="PTHR48449">
    <property type="entry name" value="DUF1985 DOMAIN-CONTAINING PROTEIN"/>
    <property type="match status" value="1"/>
</dbReference>
<evidence type="ECO:0000313" key="3">
    <source>
        <dbReference type="Proteomes" id="UP000264353"/>
    </source>
</evidence>
<dbReference type="Pfam" id="PF09331">
    <property type="entry name" value="DUF1985"/>
    <property type="match status" value="1"/>
</dbReference>
<evidence type="ECO:0000313" key="2">
    <source>
        <dbReference type="EMBL" id="RID50010.1"/>
    </source>
</evidence>
<accession>A0A397YG77</accession>
<dbReference type="EMBL" id="CM010635">
    <property type="protein sequence ID" value="RID50010.1"/>
    <property type="molecule type" value="Genomic_DNA"/>
</dbReference>
<dbReference type="AlphaFoldDB" id="A0A397YG77"/>
<dbReference type="Proteomes" id="UP000264353">
    <property type="component" value="Chromosome A8"/>
</dbReference>
<evidence type="ECO:0000259" key="1">
    <source>
        <dbReference type="Pfam" id="PF09331"/>
    </source>
</evidence>
<name>A0A397YG77_BRACM</name>
<sequence length="170" mass="19613">MWMLLLRTIRIEGEDAAWFAVNSVPIRYSIREHALISGLDSHEYPSGHLKLGGTKFVDYYFGNKKKITIEDVKQKLQSMGTACNDRLKMDVLFFLGRVIRGKTKDSAALDSFILRIMDDLDVCRKFSWGRLTFEDAIKEIKHVMELLKGEVHYATEFNGFIIPLEVKHTI</sequence>